<sequence>MGWLIAGGFYLLQFIGVIVVILLGYFIYDKRYKKDLNGAVPPGFVATSEVNIDPVTGEKERVYYNPETGERYYRKER</sequence>
<keyword evidence="3" id="KW-1185">Reference proteome</keyword>
<protein>
    <recommendedName>
        <fullName evidence="4">HD family phosphohydrolase</fullName>
    </recommendedName>
</protein>
<name>A0A417YRL5_9BACI</name>
<organism evidence="2 3">
    <name type="scientific">Neobacillus notoginsengisoli</name>
    <dbReference type="NCBI Taxonomy" id="1578198"/>
    <lineage>
        <taxon>Bacteria</taxon>
        <taxon>Bacillati</taxon>
        <taxon>Bacillota</taxon>
        <taxon>Bacilli</taxon>
        <taxon>Bacillales</taxon>
        <taxon>Bacillaceae</taxon>
        <taxon>Neobacillus</taxon>
    </lineage>
</organism>
<dbReference type="Proteomes" id="UP000284416">
    <property type="component" value="Unassembled WGS sequence"/>
</dbReference>
<evidence type="ECO:0000256" key="1">
    <source>
        <dbReference type="SAM" id="Phobius"/>
    </source>
</evidence>
<dbReference type="AlphaFoldDB" id="A0A417YRL5"/>
<gene>
    <name evidence="2" type="ORF">D1B31_16545</name>
</gene>
<dbReference type="OrthoDB" id="2377160at2"/>
<accession>A0A417YRL5</accession>
<proteinExistence type="predicted"/>
<keyword evidence="1" id="KW-0472">Membrane</keyword>
<dbReference type="RefSeq" id="WP_118922397.1">
    <property type="nucleotide sequence ID" value="NZ_QWEG01000010.1"/>
</dbReference>
<feature type="transmembrane region" description="Helical" evidence="1">
    <location>
        <begin position="6"/>
        <end position="28"/>
    </location>
</feature>
<reference evidence="2 3" key="1">
    <citation type="journal article" date="2017" name="Int. J. Syst. Evol. Microbiol.">
        <title>Bacillus notoginsengisoli sp. nov., a novel bacterium isolated from the rhizosphere of Panax notoginseng.</title>
        <authorList>
            <person name="Zhang M.Y."/>
            <person name="Cheng J."/>
            <person name="Cai Y."/>
            <person name="Zhang T.Y."/>
            <person name="Wu Y.Y."/>
            <person name="Manikprabhu D."/>
            <person name="Li W.J."/>
            <person name="Zhang Y.X."/>
        </authorList>
    </citation>
    <scope>NUCLEOTIDE SEQUENCE [LARGE SCALE GENOMIC DNA]</scope>
    <source>
        <strain evidence="2 3">JCM 30743</strain>
    </source>
</reference>
<keyword evidence="1" id="KW-0812">Transmembrane</keyword>
<evidence type="ECO:0000313" key="2">
    <source>
        <dbReference type="EMBL" id="RHW37369.1"/>
    </source>
</evidence>
<evidence type="ECO:0000313" key="3">
    <source>
        <dbReference type="Proteomes" id="UP000284416"/>
    </source>
</evidence>
<dbReference type="EMBL" id="QWEG01000010">
    <property type="protein sequence ID" value="RHW37369.1"/>
    <property type="molecule type" value="Genomic_DNA"/>
</dbReference>
<evidence type="ECO:0008006" key="4">
    <source>
        <dbReference type="Google" id="ProtNLM"/>
    </source>
</evidence>
<comment type="caution">
    <text evidence="2">The sequence shown here is derived from an EMBL/GenBank/DDBJ whole genome shotgun (WGS) entry which is preliminary data.</text>
</comment>
<keyword evidence="1" id="KW-1133">Transmembrane helix</keyword>